<feature type="region of interest" description="Disordered" evidence="1">
    <location>
        <begin position="1"/>
        <end position="81"/>
    </location>
</feature>
<gene>
    <name evidence="2" type="ORF">PPSIR1_18105</name>
</gene>
<protein>
    <submittedName>
        <fullName evidence="2">Uncharacterized protein</fullName>
    </submittedName>
</protein>
<evidence type="ECO:0000313" key="2">
    <source>
        <dbReference type="EMBL" id="EDM75259.1"/>
    </source>
</evidence>
<accession>A6GFW1</accession>
<name>A6GFW1_9BACT</name>
<evidence type="ECO:0000313" key="3">
    <source>
        <dbReference type="Proteomes" id="UP000005801"/>
    </source>
</evidence>
<feature type="compositionally biased region" description="Acidic residues" evidence="1">
    <location>
        <begin position="23"/>
        <end position="39"/>
    </location>
</feature>
<dbReference type="EMBL" id="ABCS01000098">
    <property type="protein sequence ID" value="EDM75259.1"/>
    <property type="molecule type" value="Genomic_DNA"/>
</dbReference>
<dbReference type="Proteomes" id="UP000005801">
    <property type="component" value="Unassembled WGS sequence"/>
</dbReference>
<feature type="compositionally biased region" description="Acidic residues" evidence="1">
    <location>
        <begin position="61"/>
        <end position="73"/>
    </location>
</feature>
<evidence type="ECO:0000256" key="1">
    <source>
        <dbReference type="SAM" id="MobiDB-lite"/>
    </source>
</evidence>
<keyword evidence="3" id="KW-1185">Reference proteome</keyword>
<sequence length="318" mass="33523">MSGACTMVNPAFSDSEGSVADEAGTDGEGESGSGDDEVGSDAGTSADTETGTDASTSSDTLDAETDGETETMEEPPTCEVLDVPPHAFIYSVKPEGADPLPCENGQEHYLLINIGDYNYDPGVLQGVRCWAPGCGECDGHGVITGVPGFEALEEFTTTALPEVADSLESNSLCLQIETKHFVGEDGDFCRYDAMAMSLGSPATAFLVGANNEVSPTFTGQQVFGNTELPQQGEPIAQCTCEDYFWGDPDVEACCTNGGAASNFRVEAFGTELWPGDVEEFNSSGVDWIFSLRQAQEIPQCGGQYIEGMSWAMARTSGF</sequence>
<feature type="compositionally biased region" description="Polar residues" evidence="1">
    <location>
        <begin position="45"/>
        <end position="60"/>
    </location>
</feature>
<proteinExistence type="predicted"/>
<reference evidence="2 3" key="1">
    <citation type="submission" date="2007-06" db="EMBL/GenBank/DDBJ databases">
        <authorList>
            <person name="Shimkets L."/>
            <person name="Ferriera S."/>
            <person name="Johnson J."/>
            <person name="Kravitz S."/>
            <person name="Beeson K."/>
            <person name="Sutton G."/>
            <person name="Rogers Y.-H."/>
            <person name="Friedman R."/>
            <person name="Frazier M."/>
            <person name="Venter J.C."/>
        </authorList>
    </citation>
    <scope>NUCLEOTIDE SEQUENCE [LARGE SCALE GENOMIC DNA]</scope>
    <source>
        <strain evidence="2 3">SIR-1</strain>
    </source>
</reference>
<comment type="caution">
    <text evidence="2">The sequence shown here is derived from an EMBL/GenBank/DDBJ whole genome shotgun (WGS) entry which is preliminary data.</text>
</comment>
<dbReference type="AlphaFoldDB" id="A6GFW1"/>
<organism evidence="2 3">
    <name type="scientific">Plesiocystis pacifica SIR-1</name>
    <dbReference type="NCBI Taxonomy" id="391625"/>
    <lineage>
        <taxon>Bacteria</taxon>
        <taxon>Pseudomonadati</taxon>
        <taxon>Myxococcota</taxon>
        <taxon>Polyangia</taxon>
        <taxon>Nannocystales</taxon>
        <taxon>Nannocystaceae</taxon>
        <taxon>Plesiocystis</taxon>
    </lineage>
</organism>